<dbReference type="InterPro" id="IPR004435">
    <property type="entry name" value="MobB_dom"/>
</dbReference>
<dbReference type="SUPFAM" id="SSF52540">
    <property type="entry name" value="P-loop containing nucleoside triphosphate hydrolases"/>
    <property type="match status" value="1"/>
</dbReference>
<dbReference type="GO" id="GO:0006777">
    <property type="term" value="P:Mo-molybdopterin cofactor biosynthetic process"/>
    <property type="evidence" value="ECO:0007669"/>
    <property type="project" value="InterPro"/>
</dbReference>
<dbReference type="PANTHER" id="PTHR40072">
    <property type="entry name" value="MOLYBDOPTERIN-GUANINE DINUCLEOTIDE BIOSYNTHESIS ADAPTER PROTEIN-RELATED"/>
    <property type="match status" value="1"/>
</dbReference>
<comment type="caution">
    <text evidence="6">The sequence shown here is derived from an EMBL/GenBank/DDBJ whole genome shotgun (WGS) entry which is preliminary data.</text>
</comment>
<dbReference type="Gene3D" id="3.40.50.300">
    <property type="entry name" value="P-loop containing nucleotide triphosphate hydrolases"/>
    <property type="match status" value="1"/>
</dbReference>
<dbReference type="Gene3D" id="1.10.15.40">
    <property type="entry name" value="Electron transport complex subunit B, putative Fe-S cluster"/>
    <property type="match status" value="1"/>
</dbReference>
<dbReference type="EMBL" id="MEYH01000004">
    <property type="protein sequence ID" value="OGD17455.1"/>
    <property type="molecule type" value="Genomic_DNA"/>
</dbReference>
<dbReference type="Proteomes" id="UP000177701">
    <property type="component" value="Unassembled WGS sequence"/>
</dbReference>
<reference evidence="6 7" key="1">
    <citation type="journal article" date="2016" name="Nat. Commun.">
        <title>Thousands of microbial genomes shed light on interconnected biogeochemical processes in an aquifer system.</title>
        <authorList>
            <person name="Anantharaman K."/>
            <person name="Brown C.T."/>
            <person name="Hug L.A."/>
            <person name="Sharon I."/>
            <person name="Castelle C.J."/>
            <person name="Probst A.J."/>
            <person name="Thomas B.C."/>
            <person name="Singh A."/>
            <person name="Wilkins M.J."/>
            <person name="Karaoz U."/>
            <person name="Brodie E.L."/>
            <person name="Williams K.H."/>
            <person name="Hubbard S.S."/>
            <person name="Banfield J.F."/>
        </authorList>
    </citation>
    <scope>NUCLEOTIDE SEQUENCE [LARGE SCALE GENOMIC DNA]</scope>
</reference>
<keyword evidence="1" id="KW-0004">4Fe-4S</keyword>
<evidence type="ECO:0000313" key="6">
    <source>
        <dbReference type="EMBL" id="OGD17455.1"/>
    </source>
</evidence>
<dbReference type="GO" id="GO:0046872">
    <property type="term" value="F:metal ion binding"/>
    <property type="evidence" value="ECO:0007669"/>
    <property type="project" value="UniProtKB-KW"/>
</dbReference>
<evidence type="ECO:0000259" key="5">
    <source>
        <dbReference type="PROSITE" id="PS51656"/>
    </source>
</evidence>
<dbReference type="GO" id="GO:0005525">
    <property type="term" value="F:GTP binding"/>
    <property type="evidence" value="ECO:0007669"/>
    <property type="project" value="InterPro"/>
</dbReference>
<dbReference type="Pfam" id="PF04060">
    <property type="entry name" value="FeS"/>
    <property type="match status" value="1"/>
</dbReference>
<gene>
    <name evidence="6" type="ORF">A2V47_03090</name>
</gene>
<keyword evidence="3" id="KW-0408">Iron</keyword>
<dbReference type="PANTHER" id="PTHR40072:SF1">
    <property type="entry name" value="MOLYBDOPTERIN-GUANINE DINUCLEOTIDE BIOSYNTHESIS ADAPTER PROTEIN"/>
    <property type="match status" value="1"/>
</dbReference>
<keyword evidence="2" id="KW-0479">Metal-binding</keyword>
<dbReference type="NCBIfam" id="TIGR00176">
    <property type="entry name" value="mobB"/>
    <property type="match status" value="1"/>
</dbReference>
<feature type="domain" description="4Fe-4S" evidence="5">
    <location>
        <begin position="144"/>
        <end position="207"/>
    </location>
</feature>
<dbReference type="PROSITE" id="PS51656">
    <property type="entry name" value="4FE4S"/>
    <property type="match status" value="1"/>
</dbReference>
<evidence type="ECO:0000256" key="4">
    <source>
        <dbReference type="ARBA" id="ARBA00023014"/>
    </source>
</evidence>
<evidence type="ECO:0000256" key="1">
    <source>
        <dbReference type="ARBA" id="ARBA00022485"/>
    </source>
</evidence>
<protein>
    <submittedName>
        <fullName evidence="6">Molybdopterin-guanine dinucleotide biosynthesis protein B</fullName>
    </submittedName>
</protein>
<evidence type="ECO:0000256" key="3">
    <source>
        <dbReference type="ARBA" id="ARBA00023004"/>
    </source>
</evidence>
<dbReference type="AlphaFoldDB" id="A0A1F5AG41"/>
<keyword evidence="4" id="KW-0411">Iron-sulfur</keyword>
<dbReference type="Pfam" id="PF03205">
    <property type="entry name" value="MobB"/>
    <property type="match status" value="1"/>
</dbReference>
<evidence type="ECO:0000256" key="2">
    <source>
        <dbReference type="ARBA" id="ARBA00022723"/>
    </source>
</evidence>
<dbReference type="InterPro" id="IPR027417">
    <property type="entry name" value="P-loop_NTPase"/>
</dbReference>
<accession>A0A1F5AG41</accession>
<dbReference type="InterPro" id="IPR007202">
    <property type="entry name" value="4Fe-4S_dom"/>
</dbReference>
<sequence length="242" mass="27131">MRVIGIIGYKKSGKTALMLKLSDELTKRGYKVAVIKHVNEDLDLANSDTSKYKEVLTQVAAITPKEVVIFLKNKNNLEEIIKYFEADIILIEGFKKEKTFPKIVCLREKSEKAELFDGLQLCTTGFTSKEVNEKLCDFNILNDEDIKKIAEMAINKSFKLPNLNCGECGYQDCYGLAQEIVKGNKILDDCPSLEPSTLVKVNGKIISMNPFIAKIIKNTITGLLSSLKGFIKGDIEIKIKQK</sequence>
<name>A0A1F5AG41_9BACT</name>
<organism evidence="6 7">
    <name type="scientific">Candidatus Sediminicultor quintus</name>
    <dbReference type="NCBI Taxonomy" id="1797291"/>
    <lineage>
        <taxon>Bacteria</taxon>
        <taxon>Pseudomonadati</taxon>
        <taxon>Atribacterota</taxon>
        <taxon>Candidatus Phoenicimicrobiia</taxon>
        <taxon>Candidatus Pheonicimicrobiales</taxon>
        <taxon>Candidatus Phoenicimicrobiaceae</taxon>
        <taxon>Candidatus Sediminicultor</taxon>
    </lineage>
</organism>
<dbReference type="InterPro" id="IPR052539">
    <property type="entry name" value="MGD_biosynthesis_adapter"/>
</dbReference>
<evidence type="ECO:0000313" key="7">
    <source>
        <dbReference type="Proteomes" id="UP000177701"/>
    </source>
</evidence>
<dbReference type="GO" id="GO:0051539">
    <property type="term" value="F:4 iron, 4 sulfur cluster binding"/>
    <property type="evidence" value="ECO:0007669"/>
    <property type="project" value="UniProtKB-KW"/>
</dbReference>
<dbReference type="STRING" id="1797291.A2V47_03090"/>
<proteinExistence type="predicted"/>